<evidence type="ECO:0000256" key="1">
    <source>
        <dbReference type="SAM" id="Phobius"/>
    </source>
</evidence>
<dbReference type="EMBL" id="AEON01000001">
    <property type="protein sequence ID" value="EFT83159.1"/>
    <property type="molecule type" value="Genomic_DNA"/>
</dbReference>
<name>E6JZE4_PARDN</name>
<comment type="caution">
    <text evidence="2">The sequence shown here is derived from an EMBL/GenBank/DDBJ whole genome shotgun (WGS) entry which is preliminary data.</text>
</comment>
<dbReference type="Proteomes" id="UP000004946">
    <property type="component" value="Chromosome"/>
</dbReference>
<proteinExistence type="predicted"/>
<keyword evidence="3" id="KW-1185">Reference proteome</keyword>
<gene>
    <name evidence="2" type="ORF">HMPREF0620_0164</name>
</gene>
<organism evidence="2 3">
    <name type="scientific">Parascardovia denticolens DSM 10105 = JCM 12538</name>
    <dbReference type="NCBI Taxonomy" id="864564"/>
    <lineage>
        <taxon>Bacteria</taxon>
        <taxon>Bacillati</taxon>
        <taxon>Actinomycetota</taxon>
        <taxon>Actinomycetes</taxon>
        <taxon>Bifidobacteriales</taxon>
        <taxon>Bifidobacteriaceae</taxon>
        <taxon>Parascardovia</taxon>
    </lineage>
</organism>
<reference evidence="2 3" key="1">
    <citation type="submission" date="2010-12" db="EMBL/GenBank/DDBJ databases">
        <authorList>
            <person name="Muzny D."/>
            <person name="Qin X."/>
            <person name="Buhay C."/>
            <person name="Dugan-Rocha S."/>
            <person name="Ding Y."/>
            <person name="Chen G."/>
            <person name="Hawes A."/>
            <person name="Holder M."/>
            <person name="Jhangiani S."/>
            <person name="Johnson A."/>
            <person name="Khan Z."/>
            <person name="Li Z."/>
            <person name="Liu W."/>
            <person name="Liu X."/>
            <person name="Perez L."/>
            <person name="Shen H."/>
            <person name="Wang Q."/>
            <person name="Watt J."/>
            <person name="Xi L."/>
            <person name="Xin Y."/>
            <person name="Zhou J."/>
            <person name="Deng J."/>
            <person name="Jiang H."/>
            <person name="Liu Y."/>
            <person name="Qu J."/>
            <person name="Song X.-Z."/>
            <person name="Zhang L."/>
            <person name="Villasana D."/>
            <person name="Johnson A."/>
            <person name="Liu J."/>
            <person name="Liyanage D."/>
            <person name="Lorensuhewa L."/>
            <person name="Robinson T."/>
            <person name="Song A."/>
            <person name="Song B.-B."/>
            <person name="Dinh H."/>
            <person name="Thornton R."/>
            <person name="Coyle M."/>
            <person name="Francisco L."/>
            <person name="Jackson L."/>
            <person name="Javaid M."/>
            <person name="Korchina V."/>
            <person name="Kovar C."/>
            <person name="Mata R."/>
            <person name="Mathew T."/>
            <person name="Ngo R."/>
            <person name="Nguyen L."/>
            <person name="Nguyen N."/>
            <person name="Okwuonu G."/>
            <person name="Ongeri F."/>
            <person name="Pham C."/>
            <person name="Simmons D."/>
            <person name="Wilczek-Boney K."/>
            <person name="Hale W."/>
            <person name="Jakkamsetti A."/>
            <person name="Pham P."/>
            <person name="Ruth R."/>
            <person name="San Lucas F."/>
            <person name="Warren J."/>
            <person name="Zhang J."/>
            <person name="Zhao Z."/>
            <person name="Zhou C."/>
            <person name="Zhu D."/>
            <person name="Lee S."/>
            <person name="Bess C."/>
            <person name="Blankenburg K."/>
            <person name="Forbes L."/>
            <person name="Fu Q."/>
            <person name="Gubbala S."/>
            <person name="Hirani K."/>
            <person name="Jayaseelan J.C."/>
            <person name="Lara F."/>
            <person name="Munidasa M."/>
            <person name="Palculict T."/>
            <person name="Patil S."/>
            <person name="Pu L.-L."/>
            <person name="Saada N."/>
            <person name="Tang L."/>
            <person name="Weissenberger G."/>
            <person name="Zhu Y."/>
            <person name="Hemphill L."/>
            <person name="Shang Y."/>
            <person name="Youmans B."/>
            <person name="Ayvaz T."/>
            <person name="Ross M."/>
            <person name="Santibanez J."/>
            <person name="Aqrawi P."/>
            <person name="Gross S."/>
            <person name="Joshi V."/>
            <person name="Fowler G."/>
            <person name="Nazareth L."/>
            <person name="Reid J."/>
            <person name="Worley K."/>
            <person name="Petrosino J."/>
            <person name="Highlander S."/>
            <person name="Gibbs R."/>
        </authorList>
    </citation>
    <scope>NUCLEOTIDE SEQUENCE [LARGE SCALE GENOMIC DNA]</scope>
    <source>
        <strain evidence="2 3">DSM 10105</strain>
    </source>
</reference>
<keyword evidence="1" id="KW-0472">Membrane</keyword>
<protein>
    <submittedName>
        <fullName evidence="2">Uncharacterized protein</fullName>
    </submittedName>
</protein>
<dbReference type="AlphaFoldDB" id="E6JZE4"/>
<feature type="transmembrane region" description="Helical" evidence="1">
    <location>
        <begin position="12"/>
        <end position="30"/>
    </location>
</feature>
<keyword evidence="1" id="KW-0812">Transmembrane</keyword>
<dbReference type="HOGENOM" id="CLU_3064389_0_0_11"/>
<dbReference type="KEGG" id="pdo:PSDT_1412"/>
<evidence type="ECO:0000313" key="2">
    <source>
        <dbReference type="EMBL" id="EFT83159.1"/>
    </source>
</evidence>
<keyword evidence="1" id="KW-1133">Transmembrane helix</keyword>
<evidence type="ECO:0000313" key="3">
    <source>
        <dbReference type="Proteomes" id="UP000004946"/>
    </source>
</evidence>
<accession>E6JZE4</accession>
<sequence length="53" mass="6058">MEAARDGCLHSFFSLSILYTYLLHPFFASIHPHTFRNPFQGNDDGSRMKDPNG</sequence>
<dbReference type="PATRIC" id="fig|864564.6.peg.1550"/>